<dbReference type="GeneID" id="95354409"/>
<organism evidence="1 2">
    <name type="scientific">Kitasatospora indigofera</name>
    <dbReference type="NCBI Taxonomy" id="67307"/>
    <lineage>
        <taxon>Bacteria</taxon>
        <taxon>Bacillati</taxon>
        <taxon>Actinomycetota</taxon>
        <taxon>Actinomycetes</taxon>
        <taxon>Kitasatosporales</taxon>
        <taxon>Streptomycetaceae</taxon>
        <taxon>Kitasatospora</taxon>
    </lineage>
</organism>
<name>A0A919KVM1_9ACTN</name>
<sequence length="122" mass="13713">MPWKSRLTWTGHTAGNATTVHEGRTWHLSKHLSPPDEQGRYSPYQRWYLHADDGQGEPLADPTGGALGRNRVNAQHLAELIVTGWEDSRLTRPSDGVQLWRRTGADDDTLVPLDELLAGKHR</sequence>
<dbReference type="AlphaFoldDB" id="A0A919KVM1"/>
<dbReference type="Proteomes" id="UP000617734">
    <property type="component" value="Unassembled WGS sequence"/>
</dbReference>
<protein>
    <submittedName>
        <fullName evidence="1">Uncharacterized protein</fullName>
    </submittedName>
</protein>
<accession>A0A919KVM1</accession>
<reference evidence="1" key="2">
    <citation type="submission" date="2020-09" db="EMBL/GenBank/DDBJ databases">
        <authorList>
            <person name="Sun Q."/>
            <person name="Ohkuma M."/>
        </authorList>
    </citation>
    <scope>NUCLEOTIDE SEQUENCE</scope>
    <source>
        <strain evidence="1">JCM 4646</strain>
    </source>
</reference>
<evidence type="ECO:0000313" key="1">
    <source>
        <dbReference type="EMBL" id="GHH74113.1"/>
    </source>
</evidence>
<dbReference type="RefSeq" id="WP_190212252.1">
    <property type="nucleotide sequence ID" value="NZ_BNBO01000022.1"/>
</dbReference>
<evidence type="ECO:0000313" key="2">
    <source>
        <dbReference type="Proteomes" id="UP000617734"/>
    </source>
</evidence>
<reference evidence="1" key="1">
    <citation type="journal article" date="2014" name="Int. J. Syst. Evol. Microbiol.">
        <title>Complete genome sequence of Corynebacterium casei LMG S-19264T (=DSM 44701T), isolated from a smear-ripened cheese.</title>
        <authorList>
            <consortium name="US DOE Joint Genome Institute (JGI-PGF)"/>
            <person name="Walter F."/>
            <person name="Albersmeier A."/>
            <person name="Kalinowski J."/>
            <person name="Ruckert C."/>
        </authorList>
    </citation>
    <scope>NUCLEOTIDE SEQUENCE</scope>
    <source>
        <strain evidence="1">JCM 4646</strain>
    </source>
</reference>
<gene>
    <name evidence="1" type="ORF">GCM10018781_40040</name>
</gene>
<keyword evidence="2" id="KW-1185">Reference proteome</keyword>
<proteinExistence type="predicted"/>
<comment type="caution">
    <text evidence="1">The sequence shown here is derived from an EMBL/GenBank/DDBJ whole genome shotgun (WGS) entry which is preliminary data.</text>
</comment>
<dbReference type="EMBL" id="BNBO01000022">
    <property type="protein sequence ID" value="GHH74113.1"/>
    <property type="molecule type" value="Genomic_DNA"/>
</dbReference>